<gene>
    <name evidence="4" type="primary">LOC104238546</name>
</gene>
<sequence length="380" mass="43599">MKDDESIQDMHTRFTSIINELHSLGEIIPRNKPVRKILSVLPDSWESKVNVITEAKDLQKLTIDELIRNLKTYEMKKKKDHERRDPKKEKNMVLKIDNNDQVALAAWGGSSNESAEVDEQGDSYMMAVESEAAEYNSIFALMVEVDEDEEDDDDDEVNFPDVQRNLKSYSQKKLISLGNVLFDAYHNLINDKNALTMELREIENERDDLVVVVVDLKKTYESLKKEKDTLDKRITNIEHERDDLLAVVVDLKETIKELRRKSRHETTQKGKEVTSEGHLRLENELKSVKSSLCAEFERNRQLQEDLGKGPVKGSSQRWYIDSGCSKNMNGRTNDFLSLKYLQGGSVSFGNGKIGYILGVGRIGKSLTQSIENMYYVNGWK</sequence>
<dbReference type="KEGG" id="nsy:104238546"/>
<name>A0A1U7XWC1_NICSY</name>
<dbReference type="PANTHER" id="PTHR34676:SF8">
    <property type="entry name" value="TRANSMEMBRANE PROTEIN"/>
    <property type="match status" value="1"/>
</dbReference>
<dbReference type="STRING" id="4096.A0A1U7XWC1"/>
<dbReference type="Pfam" id="PF14223">
    <property type="entry name" value="Retrotran_gag_2"/>
    <property type="match status" value="1"/>
</dbReference>
<dbReference type="RefSeq" id="XP_009791234.1">
    <property type="nucleotide sequence ID" value="XM_009792932.1"/>
</dbReference>
<dbReference type="AlphaFoldDB" id="A0A1U7XWC1"/>
<accession>A0A1U7XWC1</accession>
<dbReference type="Pfam" id="PF22936">
    <property type="entry name" value="Pol_BBD"/>
    <property type="match status" value="1"/>
</dbReference>
<evidence type="ECO:0000313" key="3">
    <source>
        <dbReference type="Proteomes" id="UP000189701"/>
    </source>
</evidence>
<evidence type="ECO:0000259" key="2">
    <source>
        <dbReference type="Pfam" id="PF22936"/>
    </source>
</evidence>
<dbReference type="InterPro" id="IPR054722">
    <property type="entry name" value="PolX-like_BBD"/>
</dbReference>
<organism evidence="3 4">
    <name type="scientific">Nicotiana sylvestris</name>
    <name type="common">Wood tobacco</name>
    <name type="synonym">South American tobacco</name>
    <dbReference type="NCBI Taxonomy" id="4096"/>
    <lineage>
        <taxon>Eukaryota</taxon>
        <taxon>Viridiplantae</taxon>
        <taxon>Streptophyta</taxon>
        <taxon>Embryophyta</taxon>
        <taxon>Tracheophyta</taxon>
        <taxon>Spermatophyta</taxon>
        <taxon>Magnoliopsida</taxon>
        <taxon>eudicotyledons</taxon>
        <taxon>Gunneridae</taxon>
        <taxon>Pentapetalae</taxon>
        <taxon>asterids</taxon>
        <taxon>lamiids</taxon>
        <taxon>Solanales</taxon>
        <taxon>Solanaceae</taxon>
        <taxon>Nicotianoideae</taxon>
        <taxon>Nicotianeae</taxon>
        <taxon>Nicotiana</taxon>
    </lineage>
</organism>
<keyword evidence="3" id="KW-1185">Reference proteome</keyword>
<dbReference type="PANTHER" id="PTHR34676">
    <property type="entry name" value="DUF4219 DOMAIN-CONTAINING PROTEIN-RELATED"/>
    <property type="match status" value="1"/>
</dbReference>
<reference evidence="4" key="2">
    <citation type="submission" date="2025-08" db="UniProtKB">
        <authorList>
            <consortium name="RefSeq"/>
        </authorList>
    </citation>
    <scope>IDENTIFICATION</scope>
    <source>
        <tissue evidence="4">Leaf</tissue>
    </source>
</reference>
<reference evidence="3" key="1">
    <citation type="journal article" date="2013" name="Genome Biol.">
        <title>Reference genomes and transcriptomes of Nicotiana sylvestris and Nicotiana tomentosiformis.</title>
        <authorList>
            <person name="Sierro N."/>
            <person name="Battey J.N."/>
            <person name="Ouadi S."/>
            <person name="Bovet L."/>
            <person name="Goepfert S."/>
            <person name="Bakaher N."/>
            <person name="Peitsch M.C."/>
            <person name="Ivanov N.V."/>
        </authorList>
    </citation>
    <scope>NUCLEOTIDE SEQUENCE [LARGE SCALE GENOMIC DNA]</scope>
</reference>
<evidence type="ECO:0000313" key="4">
    <source>
        <dbReference type="RefSeq" id="XP_009791234.1"/>
    </source>
</evidence>
<protein>
    <submittedName>
        <fullName evidence="4">Kinesin-related protein 4-like</fullName>
    </submittedName>
</protein>
<dbReference type="GeneID" id="104238546"/>
<evidence type="ECO:0000256" key="1">
    <source>
        <dbReference type="SAM" id="Coils"/>
    </source>
</evidence>
<feature type="coiled-coil region" evidence="1">
    <location>
        <begin position="185"/>
        <end position="268"/>
    </location>
</feature>
<proteinExistence type="predicted"/>
<feature type="domain" description="Retrovirus-related Pol polyprotein from transposon TNT 1-94-like beta-barrel" evidence="2">
    <location>
        <begin position="318"/>
        <end position="377"/>
    </location>
</feature>
<keyword evidence="1" id="KW-0175">Coiled coil</keyword>
<dbReference type="Proteomes" id="UP000189701">
    <property type="component" value="Unplaced"/>
</dbReference>